<comment type="caution">
    <text evidence="8">The sequence shown here is derived from an EMBL/GenBank/DDBJ whole genome shotgun (WGS) entry which is preliminary data.</text>
</comment>
<feature type="transmembrane region" description="Helical" evidence="7">
    <location>
        <begin position="211"/>
        <end position="231"/>
    </location>
</feature>
<dbReference type="PANTHER" id="PTHR30161">
    <property type="entry name" value="FLAGELLAR EXPORT PROTEIN, MEMBRANE FLHA SUBUNIT-RELATED"/>
    <property type="match status" value="1"/>
</dbReference>
<evidence type="ECO:0000256" key="1">
    <source>
        <dbReference type="ARBA" id="ARBA00004651"/>
    </source>
</evidence>
<dbReference type="InterPro" id="IPR042196">
    <property type="entry name" value="FHIPEP_4"/>
</dbReference>
<keyword evidence="8" id="KW-0282">Flagellum</keyword>
<dbReference type="Gene3D" id="3.40.30.60">
    <property type="entry name" value="FHIPEP family, domain 1"/>
    <property type="match status" value="1"/>
</dbReference>
<feature type="transmembrane region" description="Helical" evidence="7">
    <location>
        <begin position="53"/>
        <end position="72"/>
    </location>
</feature>
<keyword evidence="3" id="KW-1003">Cell membrane</keyword>
<evidence type="ECO:0000256" key="7">
    <source>
        <dbReference type="SAM" id="Phobius"/>
    </source>
</evidence>
<evidence type="ECO:0000256" key="6">
    <source>
        <dbReference type="ARBA" id="ARBA00023136"/>
    </source>
</evidence>
<proteinExistence type="inferred from homology"/>
<dbReference type="Gene3D" id="3.40.50.12790">
    <property type="entry name" value="FHIPEP family, domain 4"/>
    <property type="match status" value="1"/>
</dbReference>
<dbReference type="EMBL" id="BAAAZO010000003">
    <property type="protein sequence ID" value="GAA3607754.1"/>
    <property type="molecule type" value="Genomic_DNA"/>
</dbReference>
<evidence type="ECO:0000313" key="8">
    <source>
        <dbReference type="EMBL" id="GAA3607754.1"/>
    </source>
</evidence>
<evidence type="ECO:0000313" key="9">
    <source>
        <dbReference type="Proteomes" id="UP001501074"/>
    </source>
</evidence>
<dbReference type="RefSeq" id="WP_231483783.1">
    <property type="nucleotide sequence ID" value="NZ_BAAAZO010000003.1"/>
</dbReference>
<dbReference type="PANTHER" id="PTHR30161:SF1">
    <property type="entry name" value="FLAGELLAR BIOSYNTHESIS PROTEIN FLHA-RELATED"/>
    <property type="match status" value="1"/>
</dbReference>
<accession>A0ABP6ZFP4</accession>
<feature type="transmembrane region" description="Helical" evidence="7">
    <location>
        <begin position="78"/>
        <end position="95"/>
    </location>
</feature>
<feature type="transmembrane region" description="Helical" evidence="7">
    <location>
        <begin position="29"/>
        <end position="46"/>
    </location>
</feature>
<organism evidence="8 9">
    <name type="scientific">Kineosporia mesophila</name>
    <dbReference type="NCBI Taxonomy" id="566012"/>
    <lineage>
        <taxon>Bacteria</taxon>
        <taxon>Bacillati</taxon>
        <taxon>Actinomycetota</taxon>
        <taxon>Actinomycetes</taxon>
        <taxon>Kineosporiales</taxon>
        <taxon>Kineosporiaceae</taxon>
        <taxon>Kineosporia</taxon>
    </lineage>
</organism>
<keyword evidence="8" id="KW-0966">Cell projection</keyword>
<sequence>MSEAPALTQIQPALLSEVAPVPSNRMTRIAVPIAIVLVVLMMVVPLPAALLDILIALNIGISLIVLLVALQVQRVLDFAIFPTIVLVATIFRLALNVSSTRLVLRDGFAGHVIDAFGHIVIGANLIIGLVIFAILIIIQLTVVTNGASRVAEVGARFTLDAMPGKQMAIDADLNSGLIDEDTARQRRKDVAAEADFYGAMDGGTKFVKGDAMAAVIITMVNLVGGFAIGMLQNSLSASESIQKYALLSVGDGLVSQIPALLMSVATGVIVTRSTGAGDVGSDLIQQLGRHRQALMIGAGSLLALCLVPGMPKLPFLIVGGLVLFVAYRSTDAHGDDMAAEAAAQSGAIAMPSGQVQLPAGGGTGDPVTDSLRVDPLELLLSPDAVDLVDAARGGDLLDRVRALRRKTALDLGLVLPPVRTRDGAMLAPGTYEIRIGGSSVATGEAPPGHLLAIGDSMDSLPGRHTTEPVFGLPAVWVPIEYRASAELAGATIVERAAVVTTHLAEMVRQNASRLLSLDDTRDLLEVLKNDRPAAVEELVPSVLPLAAVQRLLQALLDEQVSIRDLGRVLEGVGQRARSTSDPDALLEAARAALGPALAAHYVRDGVLRAITLEPAVETQIGEALRAGEQGVVIALDPVQAQRLVSDISALQTTAEQRGELPVLLISGPLRLPMRRLLRGSLPQLPVIAFTEATGIHQIETVGQVSSSHEFAA</sequence>
<comment type="subcellular location">
    <subcellularLocation>
        <location evidence="1">Cell membrane</location>
        <topology evidence="1">Multi-pass membrane protein</topology>
    </subcellularLocation>
</comment>
<keyword evidence="9" id="KW-1185">Reference proteome</keyword>
<dbReference type="PRINTS" id="PR00949">
    <property type="entry name" value="TYPE3IMAPROT"/>
</dbReference>
<dbReference type="Pfam" id="PF00771">
    <property type="entry name" value="FHIPEP"/>
    <property type="match status" value="1"/>
</dbReference>
<gene>
    <name evidence="8" type="primary">flhA</name>
    <name evidence="8" type="ORF">GCM10022223_24670</name>
</gene>
<evidence type="ECO:0000256" key="2">
    <source>
        <dbReference type="ARBA" id="ARBA00008835"/>
    </source>
</evidence>
<dbReference type="Gene3D" id="1.10.8.540">
    <property type="entry name" value="FHIPEP family, domain 3"/>
    <property type="match status" value="1"/>
</dbReference>
<dbReference type="PIRSF" id="PIRSF005419">
    <property type="entry name" value="FlhA"/>
    <property type="match status" value="1"/>
</dbReference>
<dbReference type="InterPro" id="IPR042194">
    <property type="entry name" value="FHIPEP_1"/>
</dbReference>
<feature type="transmembrane region" description="Helical" evidence="7">
    <location>
        <begin position="294"/>
        <end position="327"/>
    </location>
</feature>
<keyword evidence="6 7" id="KW-0472">Membrane</keyword>
<evidence type="ECO:0000256" key="4">
    <source>
        <dbReference type="ARBA" id="ARBA00022692"/>
    </source>
</evidence>
<evidence type="ECO:0000256" key="3">
    <source>
        <dbReference type="ARBA" id="ARBA00022475"/>
    </source>
</evidence>
<dbReference type="PROSITE" id="PS00994">
    <property type="entry name" value="FHIPEP"/>
    <property type="match status" value="1"/>
</dbReference>
<dbReference type="Proteomes" id="UP001501074">
    <property type="component" value="Unassembled WGS sequence"/>
</dbReference>
<dbReference type="InterPro" id="IPR001712">
    <property type="entry name" value="T3SS_FHIPEP"/>
</dbReference>
<dbReference type="InterPro" id="IPR042193">
    <property type="entry name" value="FHIPEP_3"/>
</dbReference>
<reference evidence="9" key="1">
    <citation type="journal article" date="2019" name="Int. J. Syst. Evol. Microbiol.">
        <title>The Global Catalogue of Microorganisms (GCM) 10K type strain sequencing project: providing services to taxonomists for standard genome sequencing and annotation.</title>
        <authorList>
            <consortium name="The Broad Institute Genomics Platform"/>
            <consortium name="The Broad Institute Genome Sequencing Center for Infectious Disease"/>
            <person name="Wu L."/>
            <person name="Ma J."/>
        </authorList>
    </citation>
    <scope>NUCLEOTIDE SEQUENCE [LARGE SCALE GENOMIC DNA]</scope>
    <source>
        <strain evidence="9">JCM 16902</strain>
    </source>
</reference>
<keyword evidence="8" id="KW-0969">Cilium</keyword>
<protein>
    <submittedName>
        <fullName evidence="8">Flagellar biosynthesis protein FlhA</fullName>
    </submittedName>
</protein>
<name>A0ABP6ZFP4_9ACTN</name>
<feature type="transmembrane region" description="Helical" evidence="7">
    <location>
        <begin position="116"/>
        <end position="138"/>
    </location>
</feature>
<keyword evidence="5 7" id="KW-1133">Transmembrane helix</keyword>
<keyword evidence="4 7" id="KW-0812">Transmembrane</keyword>
<evidence type="ECO:0000256" key="5">
    <source>
        <dbReference type="ARBA" id="ARBA00022989"/>
    </source>
</evidence>
<dbReference type="InterPro" id="IPR025505">
    <property type="entry name" value="FHIPEP_CS"/>
</dbReference>
<comment type="similarity">
    <text evidence="2">Belongs to the FHIPEP (flagella/HR/invasion proteins export pore) family.</text>
</comment>